<gene>
    <name evidence="1" type="ORF">RhiirC2_792867</name>
</gene>
<accession>A0A2N1MGI8</accession>
<sequence>MLKRFVELEPALVLLSADDESIKTLCPNNEEWIAIKDTILLLEPLEKATKYLSGTSYPTMGEVCFVYSGIQSHLKRFEENDNNTQ</sequence>
<reference evidence="1 2" key="2">
    <citation type="submission" date="2017-10" db="EMBL/GenBank/DDBJ databases">
        <title>Extensive intraspecific genome diversity in a model arbuscular mycorrhizal fungus.</title>
        <authorList>
            <person name="Chen E.C.H."/>
            <person name="Morin E."/>
            <person name="Baudet D."/>
            <person name="Noel J."/>
            <person name="Ndikumana S."/>
            <person name="Charron P."/>
            <person name="St-Onge C."/>
            <person name="Giorgi J."/>
            <person name="Grigoriev I.V."/>
            <person name="Roux C."/>
            <person name="Martin F.M."/>
            <person name="Corradi N."/>
        </authorList>
    </citation>
    <scope>NUCLEOTIDE SEQUENCE [LARGE SCALE GENOMIC DNA]</scope>
    <source>
        <strain evidence="1 2">C2</strain>
    </source>
</reference>
<dbReference type="AlphaFoldDB" id="A0A2N1MGI8"/>
<reference evidence="1 2" key="1">
    <citation type="submission" date="2016-04" db="EMBL/GenBank/DDBJ databases">
        <title>Genome analyses suggest a sexual origin of heterokaryosis in a supposedly ancient asexual fungus.</title>
        <authorList>
            <person name="Ropars J."/>
            <person name="Sedzielewska K."/>
            <person name="Noel J."/>
            <person name="Charron P."/>
            <person name="Farinelli L."/>
            <person name="Marton T."/>
            <person name="Kruger M."/>
            <person name="Pelin A."/>
            <person name="Brachmann A."/>
            <person name="Corradi N."/>
        </authorList>
    </citation>
    <scope>NUCLEOTIDE SEQUENCE [LARGE SCALE GENOMIC DNA]</scope>
    <source>
        <strain evidence="1 2">C2</strain>
    </source>
</reference>
<evidence type="ECO:0000313" key="1">
    <source>
        <dbReference type="EMBL" id="PKK60753.1"/>
    </source>
</evidence>
<dbReference type="Proteomes" id="UP000233469">
    <property type="component" value="Unassembled WGS sequence"/>
</dbReference>
<dbReference type="InterPro" id="IPR012337">
    <property type="entry name" value="RNaseH-like_sf"/>
</dbReference>
<comment type="caution">
    <text evidence="1">The sequence shown here is derived from an EMBL/GenBank/DDBJ whole genome shotgun (WGS) entry which is preliminary data.</text>
</comment>
<proteinExistence type="predicted"/>
<dbReference type="SUPFAM" id="SSF53098">
    <property type="entry name" value="Ribonuclease H-like"/>
    <property type="match status" value="1"/>
</dbReference>
<name>A0A2N1MGI8_9GLOM</name>
<organism evidence="1 2">
    <name type="scientific">Rhizophagus irregularis</name>
    <dbReference type="NCBI Taxonomy" id="588596"/>
    <lineage>
        <taxon>Eukaryota</taxon>
        <taxon>Fungi</taxon>
        <taxon>Fungi incertae sedis</taxon>
        <taxon>Mucoromycota</taxon>
        <taxon>Glomeromycotina</taxon>
        <taxon>Glomeromycetes</taxon>
        <taxon>Glomerales</taxon>
        <taxon>Glomeraceae</taxon>
        <taxon>Rhizophagus</taxon>
    </lineage>
</organism>
<evidence type="ECO:0000313" key="2">
    <source>
        <dbReference type="Proteomes" id="UP000233469"/>
    </source>
</evidence>
<dbReference type="EMBL" id="LLXL01002472">
    <property type="protein sequence ID" value="PKK60753.1"/>
    <property type="molecule type" value="Genomic_DNA"/>
</dbReference>
<protein>
    <submittedName>
        <fullName evidence="1">Uncharacterized protein</fullName>
    </submittedName>
</protein>